<accession>A0A0D8XA43</accession>
<dbReference type="Proteomes" id="UP000053766">
    <property type="component" value="Unassembled WGS sequence"/>
</dbReference>
<dbReference type="OrthoDB" id="5875632at2759"/>
<dbReference type="AlphaFoldDB" id="A0A0D8XA43"/>
<keyword evidence="2" id="KW-1185">Reference proteome</keyword>
<gene>
    <name evidence="1" type="ORF">DICVIV_13539</name>
</gene>
<organism evidence="1 2">
    <name type="scientific">Dictyocaulus viviparus</name>
    <name type="common">Bovine lungworm</name>
    <dbReference type="NCBI Taxonomy" id="29172"/>
    <lineage>
        <taxon>Eukaryota</taxon>
        <taxon>Metazoa</taxon>
        <taxon>Ecdysozoa</taxon>
        <taxon>Nematoda</taxon>
        <taxon>Chromadorea</taxon>
        <taxon>Rhabditida</taxon>
        <taxon>Rhabditina</taxon>
        <taxon>Rhabditomorpha</taxon>
        <taxon>Strongyloidea</taxon>
        <taxon>Metastrongylidae</taxon>
        <taxon>Dictyocaulus</taxon>
    </lineage>
</organism>
<name>A0A0D8XA43_DICVI</name>
<protein>
    <submittedName>
        <fullName evidence="1">Uncharacterized protein</fullName>
    </submittedName>
</protein>
<reference evidence="1 2" key="1">
    <citation type="submission" date="2013-11" db="EMBL/GenBank/DDBJ databases">
        <title>Draft genome of the bovine lungworm Dictyocaulus viviparus.</title>
        <authorList>
            <person name="Mitreva M."/>
        </authorList>
    </citation>
    <scope>NUCLEOTIDE SEQUENCE [LARGE SCALE GENOMIC DNA]</scope>
    <source>
        <strain evidence="1 2">HannoverDv2000</strain>
    </source>
</reference>
<proteinExistence type="predicted"/>
<sequence length="260" mass="30525">MIQDRELIWRYTVSDIERNTIEQLKGQHTKFLKNHAIEVLSNARITADSERCMAGRICKIVENKEILVISTEDDISVVIPSLPDEIGNEITYNDKNSSTTFKLQDIIYIGEQTQCYNYTVTIARGEKTTKKKLKAFLYVWDPLRLPISFEELLNVLALSTEERMACVSNRRKEIFFLLHMIFTYVTIIKQPISIVETFQFHTDNFNGAPMDRCEMLCVMAFVLEWAHQTNSIPMELLKKHYEWCYTYARMSNFYMNHSNM</sequence>
<reference evidence="2" key="2">
    <citation type="journal article" date="2016" name="Sci. Rep.">
        <title>Dictyocaulus viviparus genome, variome and transcriptome elucidate lungworm biology and support future intervention.</title>
        <authorList>
            <person name="McNulty S.N."/>
            <person name="Strube C."/>
            <person name="Rosa B.A."/>
            <person name="Martin J.C."/>
            <person name="Tyagi R."/>
            <person name="Choi Y.J."/>
            <person name="Wang Q."/>
            <person name="Hallsworth Pepin K."/>
            <person name="Zhang X."/>
            <person name="Ozersky P."/>
            <person name="Wilson R.K."/>
            <person name="Sternberg P.W."/>
            <person name="Gasser R.B."/>
            <person name="Mitreva M."/>
        </authorList>
    </citation>
    <scope>NUCLEOTIDE SEQUENCE [LARGE SCALE GENOMIC DNA]</scope>
    <source>
        <strain evidence="2">HannoverDv2000</strain>
    </source>
</reference>
<dbReference type="EMBL" id="KN717159">
    <property type="protein sequence ID" value="KJH40504.1"/>
    <property type="molecule type" value="Genomic_DNA"/>
</dbReference>
<evidence type="ECO:0000313" key="2">
    <source>
        <dbReference type="Proteomes" id="UP000053766"/>
    </source>
</evidence>
<evidence type="ECO:0000313" key="1">
    <source>
        <dbReference type="EMBL" id="KJH40504.1"/>
    </source>
</evidence>